<keyword evidence="3" id="KW-0240">DNA-directed RNA polymerase</keyword>
<gene>
    <name evidence="6" type="ORF">DARMORV10_C09P07550.1</name>
</gene>
<dbReference type="SUPFAM" id="SSF46785">
    <property type="entry name" value="Winged helix' DNA-binding domain"/>
    <property type="match status" value="1"/>
</dbReference>
<dbReference type="Gramene" id="CDX87160">
    <property type="protein sequence ID" value="CDX87160"/>
    <property type="gene ID" value="GSBRNA2T00146081001"/>
</dbReference>
<dbReference type="OMA" id="FSCDIFN"/>
<evidence type="ECO:0000313" key="6">
    <source>
        <dbReference type="EMBL" id="CAF1716343.1"/>
    </source>
</evidence>
<keyword evidence="5" id="KW-0539">Nucleus</keyword>
<dbReference type="PANTHER" id="PTHR12780">
    <property type="entry name" value="RNA POLYMERASE III DNA DIRECTED , 39KD SUBUNIT-RELATED"/>
    <property type="match status" value="1"/>
</dbReference>
<accession>A0A816IPW8</accession>
<protein>
    <submittedName>
        <fullName evidence="6">(rape) hypothetical protein</fullName>
    </submittedName>
</protein>
<evidence type="ECO:0000256" key="2">
    <source>
        <dbReference type="ARBA" id="ARBA00011038"/>
    </source>
</evidence>
<dbReference type="InterPro" id="IPR036388">
    <property type="entry name" value="WH-like_DNA-bd_sf"/>
</dbReference>
<comment type="similarity">
    <text evidence="2">Belongs to the eukaryotic RPC34/RPC39 RNA polymerase subunit family.</text>
</comment>
<dbReference type="InterPro" id="IPR007832">
    <property type="entry name" value="RNA_pol_Rpc34"/>
</dbReference>
<proteinExistence type="inferred from homology"/>
<comment type="subcellular location">
    <subcellularLocation>
        <location evidence="1">Nucleus</location>
    </subcellularLocation>
</comment>
<dbReference type="EMBL" id="HG994373">
    <property type="protein sequence ID" value="CAF1716343.1"/>
    <property type="molecule type" value="Genomic_DNA"/>
</dbReference>
<dbReference type="Gene3D" id="1.10.10.10">
    <property type="entry name" value="Winged helix-like DNA-binding domain superfamily/Winged helix DNA-binding domain"/>
    <property type="match status" value="1"/>
</dbReference>
<sequence>MSTRRRPAAPRSSSSGMTENEKKILGFIRSKQGMGATKYEITAGTSIQQAFVTKATTSLKKSKLIKEVSNKGGKHFLAVEFEPCKELQGGDWYVDGALDVSMIEDIKEICVNILERLERLKQKVVTLKVIYVHEYKLSRDQTKVILDNLVLDNVIMEVKSNGSSEHSALRIGEVWYKLIGKKSGGGEARDGAFASIPCGACPHIGLCTPDGAISPTTCVYYQKWLGI</sequence>
<dbReference type="Proteomes" id="UP001295469">
    <property type="component" value="Chromosome C09"/>
</dbReference>
<evidence type="ECO:0000256" key="5">
    <source>
        <dbReference type="ARBA" id="ARBA00023242"/>
    </source>
</evidence>
<dbReference type="AlphaFoldDB" id="A0A816IPW8"/>
<dbReference type="GO" id="GO:0005666">
    <property type="term" value="C:RNA polymerase III complex"/>
    <property type="evidence" value="ECO:0007669"/>
    <property type="project" value="InterPro"/>
</dbReference>
<dbReference type="GO" id="GO:0006383">
    <property type="term" value="P:transcription by RNA polymerase III"/>
    <property type="evidence" value="ECO:0007669"/>
    <property type="project" value="InterPro"/>
</dbReference>
<dbReference type="InterPro" id="IPR036390">
    <property type="entry name" value="WH_DNA-bd_sf"/>
</dbReference>
<evidence type="ECO:0000256" key="1">
    <source>
        <dbReference type="ARBA" id="ARBA00004123"/>
    </source>
</evidence>
<organism evidence="6">
    <name type="scientific">Brassica napus</name>
    <name type="common">Rape</name>
    <dbReference type="NCBI Taxonomy" id="3708"/>
    <lineage>
        <taxon>Eukaryota</taxon>
        <taxon>Viridiplantae</taxon>
        <taxon>Streptophyta</taxon>
        <taxon>Embryophyta</taxon>
        <taxon>Tracheophyta</taxon>
        <taxon>Spermatophyta</taxon>
        <taxon>Magnoliopsida</taxon>
        <taxon>eudicotyledons</taxon>
        <taxon>Gunneridae</taxon>
        <taxon>Pentapetalae</taxon>
        <taxon>rosids</taxon>
        <taxon>malvids</taxon>
        <taxon>Brassicales</taxon>
        <taxon>Brassicaceae</taxon>
        <taxon>Brassiceae</taxon>
        <taxon>Brassica</taxon>
    </lineage>
</organism>
<keyword evidence="4" id="KW-0804">Transcription</keyword>
<dbReference type="Pfam" id="PF05158">
    <property type="entry name" value="RNA_pol_Rpc34"/>
    <property type="match status" value="2"/>
</dbReference>
<reference evidence="6" key="1">
    <citation type="submission" date="2021-01" db="EMBL/GenBank/DDBJ databases">
        <authorList>
            <consortium name="Genoscope - CEA"/>
            <person name="William W."/>
        </authorList>
    </citation>
    <scope>NUCLEOTIDE SEQUENCE</scope>
</reference>
<evidence type="ECO:0000256" key="4">
    <source>
        <dbReference type="ARBA" id="ARBA00023163"/>
    </source>
</evidence>
<name>A0A816IPW8_BRANA</name>
<evidence type="ECO:0000256" key="3">
    <source>
        <dbReference type="ARBA" id="ARBA00022478"/>
    </source>
</evidence>
<dbReference type="InterPro" id="IPR016049">
    <property type="entry name" value="RNA_pol_Rpc34-like"/>
</dbReference>